<dbReference type="EMBL" id="JARO02004989">
    <property type="protein sequence ID" value="KPP67534.1"/>
    <property type="molecule type" value="Genomic_DNA"/>
</dbReference>
<feature type="compositionally biased region" description="Basic and acidic residues" evidence="6">
    <location>
        <begin position="529"/>
        <end position="554"/>
    </location>
</feature>
<dbReference type="GO" id="GO:0010739">
    <property type="term" value="P:positive regulation of protein kinase A signaling"/>
    <property type="evidence" value="ECO:0007669"/>
    <property type="project" value="InterPro"/>
</dbReference>
<feature type="compositionally biased region" description="Basic and acidic residues" evidence="6">
    <location>
        <begin position="1747"/>
        <end position="1775"/>
    </location>
</feature>
<feature type="compositionally biased region" description="Basic and acidic residues" evidence="6">
    <location>
        <begin position="1682"/>
        <end position="1704"/>
    </location>
</feature>
<feature type="compositionally biased region" description="Basic and acidic residues" evidence="6">
    <location>
        <begin position="691"/>
        <end position="705"/>
    </location>
</feature>
<feature type="domain" description="A kinase-anchoring proteins AKAP-5 and AKAP-12 calmodulin (CaM)-binding" evidence="7">
    <location>
        <begin position="585"/>
        <end position="605"/>
    </location>
</feature>
<feature type="compositionally biased region" description="Basic and acidic residues" evidence="6">
    <location>
        <begin position="267"/>
        <end position="281"/>
    </location>
</feature>
<reference evidence="8 9" key="1">
    <citation type="submission" date="2015-08" db="EMBL/GenBank/DDBJ databases">
        <title>The genome of the Asian arowana (Scleropages formosus).</title>
        <authorList>
            <person name="Tan M.H."/>
            <person name="Gan H.M."/>
            <person name="Croft L.J."/>
            <person name="Austin C.M."/>
        </authorList>
    </citation>
    <scope>NUCLEOTIDE SEQUENCE [LARGE SCALE GENOMIC DNA]</scope>
    <source>
        <strain evidence="8">Aro1</strain>
    </source>
</reference>
<proteinExistence type="predicted"/>
<keyword evidence="4" id="KW-0472">Membrane</keyword>
<feature type="compositionally biased region" description="Basic and acidic residues" evidence="6">
    <location>
        <begin position="308"/>
        <end position="320"/>
    </location>
</feature>
<dbReference type="GO" id="GO:0005516">
    <property type="term" value="F:calmodulin binding"/>
    <property type="evidence" value="ECO:0007669"/>
    <property type="project" value="UniProtKB-KW"/>
</dbReference>
<accession>A0A0P7V023</accession>
<feature type="domain" description="A kinase-anchoring proteins AKAP-5 and AKAP-12 calmodulin (CaM)-binding" evidence="7">
    <location>
        <begin position="628"/>
        <end position="648"/>
    </location>
</feature>
<feature type="region of interest" description="Disordered" evidence="6">
    <location>
        <begin position="1532"/>
        <end position="1558"/>
    </location>
</feature>
<feature type="compositionally biased region" description="Basic and acidic residues" evidence="6">
    <location>
        <begin position="1833"/>
        <end position="1873"/>
    </location>
</feature>
<organism evidence="8 9">
    <name type="scientific">Scleropages formosus</name>
    <name type="common">Asian bonytongue</name>
    <name type="synonym">Osteoglossum formosum</name>
    <dbReference type="NCBI Taxonomy" id="113540"/>
    <lineage>
        <taxon>Eukaryota</taxon>
        <taxon>Metazoa</taxon>
        <taxon>Chordata</taxon>
        <taxon>Craniata</taxon>
        <taxon>Vertebrata</taxon>
        <taxon>Euteleostomi</taxon>
        <taxon>Actinopterygii</taxon>
        <taxon>Neopterygii</taxon>
        <taxon>Teleostei</taxon>
        <taxon>Osteoglossocephala</taxon>
        <taxon>Osteoglossomorpha</taxon>
        <taxon>Osteoglossiformes</taxon>
        <taxon>Osteoglossidae</taxon>
        <taxon>Scleropages</taxon>
    </lineage>
</organism>
<dbReference type="PANTHER" id="PTHR23209">
    <property type="entry name" value="A-KINASE ANCHOR PROTEIN 12"/>
    <property type="match status" value="1"/>
</dbReference>
<name>A0A0P7V023_SCLFO</name>
<feature type="compositionally biased region" description="Basic and acidic residues" evidence="6">
    <location>
        <begin position="481"/>
        <end position="509"/>
    </location>
</feature>
<dbReference type="Proteomes" id="UP000034805">
    <property type="component" value="Unassembled WGS sequence"/>
</dbReference>
<feature type="region of interest" description="Disordered" evidence="6">
    <location>
        <begin position="80"/>
        <end position="727"/>
    </location>
</feature>
<dbReference type="GO" id="GO:0016301">
    <property type="term" value="F:kinase activity"/>
    <property type="evidence" value="ECO:0007669"/>
    <property type="project" value="UniProtKB-KW"/>
</dbReference>
<feature type="compositionally biased region" description="Basic and acidic residues" evidence="6">
    <location>
        <begin position="1616"/>
        <end position="1636"/>
    </location>
</feature>
<feature type="compositionally biased region" description="Basic and acidic residues" evidence="6">
    <location>
        <begin position="1895"/>
        <end position="1920"/>
    </location>
</feature>
<evidence type="ECO:0000256" key="6">
    <source>
        <dbReference type="SAM" id="MobiDB-lite"/>
    </source>
</evidence>
<keyword evidence="3" id="KW-0112">Calmodulin-binding</keyword>
<feature type="compositionally biased region" description="Polar residues" evidence="6">
    <location>
        <begin position="611"/>
        <end position="621"/>
    </location>
</feature>
<feature type="compositionally biased region" description="Low complexity" evidence="6">
    <location>
        <begin position="1923"/>
        <end position="1940"/>
    </location>
</feature>
<dbReference type="PROSITE" id="PS51893">
    <property type="entry name" value="AKAP_CAM_BD"/>
    <property type="match status" value="3"/>
</dbReference>
<feature type="compositionally biased region" description="Basic and acidic residues" evidence="6">
    <location>
        <begin position="106"/>
        <end position="162"/>
    </location>
</feature>
<feature type="compositionally biased region" description="Polar residues" evidence="6">
    <location>
        <begin position="378"/>
        <end position="392"/>
    </location>
</feature>
<evidence type="ECO:0000313" key="8">
    <source>
        <dbReference type="EMBL" id="KPP67534.1"/>
    </source>
</evidence>
<feature type="compositionally biased region" description="Polar residues" evidence="6">
    <location>
        <begin position="1735"/>
        <end position="1746"/>
    </location>
</feature>
<feature type="domain" description="A kinase-anchoring proteins AKAP-5 and AKAP-12 calmodulin (CaM)-binding" evidence="7">
    <location>
        <begin position="440"/>
        <end position="460"/>
    </location>
</feature>
<keyword evidence="8" id="KW-0808">Transferase</keyword>
<feature type="compositionally biased region" description="Basic and acidic residues" evidence="6">
    <location>
        <begin position="43"/>
        <end position="57"/>
    </location>
</feature>
<dbReference type="InterPro" id="IPR028540">
    <property type="entry name" value="AKAP12"/>
</dbReference>
<dbReference type="InterPro" id="IPR001573">
    <property type="entry name" value="AKAP_WSK"/>
</dbReference>
<dbReference type="Pfam" id="PF03832">
    <property type="entry name" value="WSK"/>
    <property type="match status" value="2"/>
</dbReference>
<keyword evidence="8" id="KW-0418">Kinase</keyword>
<dbReference type="GO" id="GO:0051018">
    <property type="term" value="F:protein kinase A binding"/>
    <property type="evidence" value="ECO:0007669"/>
    <property type="project" value="InterPro"/>
</dbReference>
<comment type="caution">
    <text evidence="8">The sequence shown here is derived from an EMBL/GenBank/DDBJ whole genome shotgun (WGS) entry which is preliminary data.</text>
</comment>
<dbReference type="GO" id="GO:0007165">
    <property type="term" value="P:signal transduction"/>
    <property type="evidence" value="ECO:0007669"/>
    <property type="project" value="TreeGrafter"/>
</dbReference>
<dbReference type="STRING" id="113540.ENSSFOP00015025329"/>
<feature type="region of interest" description="Disordered" evidence="6">
    <location>
        <begin position="1653"/>
        <end position="1776"/>
    </location>
</feature>
<keyword evidence="5" id="KW-0449">Lipoprotein</keyword>
<feature type="compositionally biased region" description="Low complexity" evidence="6">
    <location>
        <begin position="347"/>
        <end position="358"/>
    </location>
</feature>
<evidence type="ECO:0000259" key="7">
    <source>
        <dbReference type="PROSITE" id="PS51893"/>
    </source>
</evidence>
<evidence type="ECO:0000313" key="9">
    <source>
        <dbReference type="Proteomes" id="UP000034805"/>
    </source>
</evidence>
<feature type="compositionally biased region" description="Basic and acidic residues" evidence="6">
    <location>
        <begin position="202"/>
        <end position="216"/>
    </location>
</feature>
<feature type="compositionally biased region" description="Polar residues" evidence="6">
    <location>
        <begin position="334"/>
        <end position="345"/>
    </location>
</feature>
<keyword evidence="2" id="KW-0597">Phosphoprotein</keyword>
<feature type="region of interest" description="Disordered" evidence="6">
    <location>
        <begin position="1"/>
        <end position="60"/>
    </location>
</feature>
<feature type="compositionally biased region" description="Polar residues" evidence="6">
    <location>
        <begin position="1885"/>
        <end position="1894"/>
    </location>
</feature>
<feature type="non-terminal residue" evidence="8">
    <location>
        <position position="1"/>
    </location>
</feature>
<evidence type="ECO:0000256" key="3">
    <source>
        <dbReference type="ARBA" id="ARBA00022860"/>
    </source>
</evidence>
<evidence type="ECO:0000256" key="5">
    <source>
        <dbReference type="ARBA" id="ARBA00023288"/>
    </source>
</evidence>
<feature type="region of interest" description="Disordered" evidence="6">
    <location>
        <begin position="1822"/>
        <end position="1940"/>
    </location>
</feature>
<feature type="region of interest" description="Disordered" evidence="6">
    <location>
        <begin position="1273"/>
        <end position="1346"/>
    </location>
</feature>
<gene>
    <name evidence="8" type="ORF">Z043_113856</name>
</gene>
<feature type="region of interest" description="Disordered" evidence="6">
    <location>
        <begin position="1422"/>
        <end position="1480"/>
    </location>
</feature>
<dbReference type="GO" id="GO:0005737">
    <property type="term" value="C:cytoplasm"/>
    <property type="evidence" value="ECO:0007669"/>
    <property type="project" value="TreeGrafter"/>
</dbReference>
<evidence type="ECO:0000256" key="4">
    <source>
        <dbReference type="ARBA" id="ARBA00023136"/>
    </source>
</evidence>
<comment type="subcellular location">
    <subcellularLocation>
        <location evidence="1">Membrane</location>
        <topology evidence="1">Lipid-anchor</topology>
    </subcellularLocation>
</comment>
<dbReference type="GO" id="GO:0090036">
    <property type="term" value="P:regulation of protein kinase C signaling"/>
    <property type="evidence" value="ECO:0007669"/>
    <property type="project" value="InterPro"/>
</dbReference>
<sequence length="1977" mass="214509">GQTDSVSQKDDGPETVEPLQEVEAPQVNEEKKEEEILDANEVTSKDKMEEEERKQDEASEVGFKKIFRFVGFKFTLKKDKTEKTEPVQLLTVKKEEGEPSSSDEPGETKEEESKGEGSAEEAKEEGAVEEAKEEGAVEEAKEAGVVEEAKEAGAAEEAKEAEAESQGESPTSPPVQATQSPLRRFFTQGIFSNLRKKASFKKPREEEPPKEIKVEEEIKEAEETTETAAEEAEETNKQEMPEAQEEPLTTPEDTKTEDVAEQGATIEQKEDEIKAEVKVDIDVTEPTPADATVTLPVESSGDIVSTEGKAEDTPEGKTSTEDVPATIITEAELLSSQEKAKTQGSPLKKLLTGTGLKKLSSKKQKAKKEAEAKLTESGEQVSEQLQSSTESAEGQKGESSPSSPEESAEHVIGESGQAEAGPENESDAVTSDGERKKDGILPWASFKKLVTPKKRVKRSSESEDEGTEKPKSATLSSTDSAAEKQEEPKPTEEEQKTEVMTEEPKKKMDTSVSWEALICVGSSKKRARKTSDSDDEAPKIEEEAQTSGEEHGKTAESPLGSSQEADHENLSSPEQAGSPSEADGVSTWESLKRFVTPKRKVKTEDKVEELTGTTMTEQIPSDSEIPKEESSFSLKKLIPGRKKKKSDGKQDQVSSDEAGKDKGSAEEDSDTPAVVPLSEYESEQAEQVELTPKDKVEAVEKKTEIPEVQESKPGVPTAEAETVKSSGVVPTAGAHVKADIDERSPSWISPSAVEDLQEATECITKQPLSDIPEEGDTIATPKSTAEEGSRDDTIAEDIIELSSEAVTAVEQVPEVSFTEETTEMLSAVSRLTESPGTSGDMTPVQGEYEIEKTEVIVQEVVQTISAIQNVQSVTVSDVHREAVAVSSTPQVMESATKEKTVVLEPHLKSEAVAICTGLETQEIESAEEKTLQTSVESLTEVEEVLSTEIVVEDKTEKCEVAGVGEEHIFAAEVLEIKSEFRDPEPMTKIKETPKQVEINVETASEVQEDEVLLMGEVKDIPDPEFANVLQEQKAINVALVNLVLGETEVLEEPVVAENTPKTETEGPLETKLEESVCAESADVTEVASLEANKVQEFEGTKEDVADIEHAPLEEVVQCVVQEVTASMPEPPTSEPTEVQEAPIAVVAPATEISMSKEMVAIITPLSESVPMETADIKDEAPMERISSLKFADDHEVQVKQKEIDMLNMKPAVEADIEVASTTFSATVEDVCEKVENLNVMEAEQVKEQKITEEHSTTTVHLIIQNVVEDIEKPTKTETTQVQDTPSMESSLAEETSPTTTMKDKTLQDTAVHKKPEDAEPQVEEKADTEKTEDEHAQQVPAEEVKEAVVDSKMTEESLMSTVAEQHVKMVLEAVQVETMDTVQFKTAEECVVPVGIHQEDVSVQSPFKNKQEIDEMAQDGEMKVKKQQKVEKEGMEIHEKAKGEEADKAWSQEEKKPMVDIREKTESEEGKSQVEAEPKKPVRLAESVVAQESQEPEAVEATAVVTTGQKLICPTLTTHPVEKEEVVVQEESIKVETGPAPVAETQDVASDMVSDEPEEVEKVLKDTDEEVQLEATAVVTTVEILLCPAQALEEKVVTQEESTMVETEPESTSKTQTEESKAVSEEPKETEKEQHEATAVVTTIQTLVCPALPTQTVEKEEVAPQEKSTVVETEPESTSKTQMDESKAVSEKPKEAEKQEEQHEATAVAQVDELKAASEKPEEDDQLEATAEVTAVQTSPGKTQADTGKDSDIPTKAADVKKEERTDQESAEKVKIQSAVVYAKGKVEVSEPEVIDHCESVEIVQMEAAVEFAVQTGKIQVEKGGAGSSTEPSSKDEVASADCKEAEHQKPEPSAGDKDACKLPKSEEARHQESLAGDAPGREVSAQNGTSSQPEGKDKSEEKGHASTESREEAKSKGEEVGEGQLATTAEAAGAAAVGEKAAELTLLKEALEITGDVLLETVSEIESVSSELTAAS</sequence>
<dbReference type="GO" id="GO:0016020">
    <property type="term" value="C:membrane"/>
    <property type="evidence" value="ECO:0007669"/>
    <property type="project" value="UniProtKB-SubCell"/>
</dbReference>
<dbReference type="PANTHER" id="PTHR23209:SF4">
    <property type="entry name" value="A-KINASE ANCHOR PROTEIN 12"/>
    <property type="match status" value="1"/>
</dbReference>
<protein>
    <submittedName>
        <fullName evidence="8">A-kinase anchor protein 12-like</fullName>
    </submittedName>
</protein>
<feature type="compositionally biased region" description="Polar residues" evidence="6">
    <location>
        <begin position="1599"/>
        <end position="1615"/>
    </location>
</feature>
<feature type="compositionally biased region" description="Basic and acidic residues" evidence="6">
    <location>
        <begin position="367"/>
        <end position="376"/>
    </location>
</feature>
<feature type="region of interest" description="Disordered" evidence="6">
    <location>
        <begin position="1592"/>
        <end position="1639"/>
    </location>
</feature>
<feature type="region of interest" description="Disordered" evidence="6">
    <location>
        <begin position="769"/>
        <end position="790"/>
    </location>
</feature>
<evidence type="ECO:0000256" key="2">
    <source>
        <dbReference type="ARBA" id="ARBA00022553"/>
    </source>
</evidence>
<feature type="compositionally biased region" description="Polar residues" evidence="6">
    <location>
        <begin position="1666"/>
        <end position="1681"/>
    </location>
</feature>
<feature type="compositionally biased region" description="Acidic residues" evidence="6">
    <location>
        <begin position="217"/>
        <end position="233"/>
    </location>
</feature>
<feature type="compositionally biased region" description="Basic and acidic residues" evidence="6">
    <location>
        <begin position="1301"/>
        <end position="1346"/>
    </location>
</feature>
<feature type="compositionally biased region" description="Polar residues" evidence="6">
    <location>
        <begin position="1276"/>
        <end position="1300"/>
    </location>
</feature>
<evidence type="ECO:0000256" key="1">
    <source>
        <dbReference type="ARBA" id="ARBA00004635"/>
    </source>
</evidence>